<keyword evidence="2" id="KW-1185">Reference proteome</keyword>
<evidence type="ECO:0000313" key="2">
    <source>
        <dbReference type="Proteomes" id="UP001163046"/>
    </source>
</evidence>
<proteinExistence type="predicted"/>
<organism evidence="1 2">
    <name type="scientific">Desmophyllum pertusum</name>
    <dbReference type="NCBI Taxonomy" id="174260"/>
    <lineage>
        <taxon>Eukaryota</taxon>
        <taxon>Metazoa</taxon>
        <taxon>Cnidaria</taxon>
        <taxon>Anthozoa</taxon>
        <taxon>Hexacorallia</taxon>
        <taxon>Scleractinia</taxon>
        <taxon>Caryophylliina</taxon>
        <taxon>Caryophylliidae</taxon>
        <taxon>Desmophyllum</taxon>
    </lineage>
</organism>
<dbReference type="OrthoDB" id="5989055at2759"/>
<accession>A0A9X0D710</accession>
<evidence type="ECO:0000313" key="1">
    <source>
        <dbReference type="EMBL" id="KAJ7389160.1"/>
    </source>
</evidence>
<reference evidence="1" key="1">
    <citation type="submission" date="2023-01" db="EMBL/GenBank/DDBJ databases">
        <title>Genome assembly of the deep-sea coral Lophelia pertusa.</title>
        <authorList>
            <person name="Herrera S."/>
            <person name="Cordes E."/>
        </authorList>
    </citation>
    <scope>NUCLEOTIDE SEQUENCE</scope>
    <source>
        <strain evidence="1">USNM1676648</strain>
        <tissue evidence="1">Polyp</tissue>
    </source>
</reference>
<gene>
    <name evidence="1" type="ORF">OS493_033246</name>
</gene>
<protein>
    <submittedName>
        <fullName evidence="1">Uncharacterized protein</fullName>
    </submittedName>
</protein>
<dbReference type="Proteomes" id="UP001163046">
    <property type="component" value="Unassembled WGS sequence"/>
</dbReference>
<name>A0A9X0D710_9CNID</name>
<comment type="caution">
    <text evidence="1">The sequence shown here is derived from an EMBL/GenBank/DDBJ whole genome shotgun (WGS) entry which is preliminary data.</text>
</comment>
<dbReference type="AlphaFoldDB" id="A0A9X0D710"/>
<sequence>MSSSTSYDKFPARDLTTVFEILNQSEEKRRKLSLNINVVFMDQALFAKACDITWKEECFSNIILRMGTCHTICNMCSILAEYTSVFLGQLRDMVQEEQKSQHSDLQRSCIKKYERAVSAVVVLRSSDNGEVS</sequence>
<dbReference type="EMBL" id="MU825439">
    <property type="protein sequence ID" value="KAJ7389160.1"/>
    <property type="molecule type" value="Genomic_DNA"/>
</dbReference>